<dbReference type="InterPro" id="IPR001441">
    <property type="entry name" value="UPP_synth-like"/>
</dbReference>
<dbReference type="FunFam" id="3.40.1180.10:FF:000001">
    <property type="entry name" value="(2E,6E)-farnesyl-diphosphate-specific ditrans,polycis-undecaprenyl-diphosphate synthase"/>
    <property type="match status" value="1"/>
</dbReference>
<feature type="region of interest" description="Disordered" evidence="3">
    <location>
        <begin position="1"/>
        <end position="21"/>
    </location>
</feature>
<dbReference type="GeneID" id="66870664"/>
<dbReference type="RefSeq" id="WP_050352771.1">
    <property type="nucleotide sequence ID" value="NZ_BOSN01000001.1"/>
</dbReference>
<dbReference type="PANTHER" id="PTHR10291:SF0">
    <property type="entry name" value="DEHYDRODOLICHYL DIPHOSPHATE SYNTHASE 2"/>
    <property type="match status" value="1"/>
</dbReference>
<dbReference type="CDD" id="cd00475">
    <property type="entry name" value="Cis_IPPS"/>
    <property type="match status" value="1"/>
</dbReference>
<feature type="binding site" evidence="2">
    <location>
        <begin position="207"/>
        <end position="209"/>
    </location>
    <ligand>
        <name>substrate</name>
    </ligand>
</feature>
<feature type="binding site" evidence="2">
    <location>
        <position position="33"/>
    </location>
    <ligand>
        <name>Mg(2+)</name>
        <dbReference type="ChEBI" id="CHEBI:18420"/>
    </ligand>
</feature>
<evidence type="ECO:0000313" key="4">
    <source>
        <dbReference type="EMBL" id="KNE20202.1"/>
    </source>
</evidence>
<dbReference type="PROSITE" id="PS01066">
    <property type="entry name" value="UPP_SYNTHASE"/>
    <property type="match status" value="1"/>
</dbReference>
<dbReference type="GO" id="GO:0000287">
    <property type="term" value="F:magnesium ion binding"/>
    <property type="evidence" value="ECO:0007669"/>
    <property type="project" value="UniProtKB-UniRule"/>
</dbReference>
<evidence type="ECO:0000313" key="5">
    <source>
        <dbReference type="Proteomes" id="UP000036780"/>
    </source>
</evidence>
<feature type="binding site" evidence="2">
    <location>
        <position position="46"/>
    </location>
    <ligand>
        <name>substrate</name>
    </ligand>
</feature>
<dbReference type="GO" id="GO:0030145">
    <property type="term" value="F:manganese ion binding"/>
    <property type="evidence" value="ECO:0007669"/>
    <property type="project" value="TreeGrafter"/>
</dbReference>
<dbReference type="GO" id="GO:0005829">
    <property type="term" value="C:cytosol"/>
    <property type="evidence" value="ECO:0007669"/>
    <property type="project" value="TreeGrafter"/>
</dbReference>
<dbReference type="EC" id="2.5.1.-" evidence="2"/>
<evidence type="ECO:0000256" key="1">
    <source>
        <dbReference type="ARBA" id="ARBA00022679"/>
    </source>
</evidence>
<feature type="binding site" evidence="2">
    <location>
        <position position="220"/>
    </location>
    <ligand>
        <name>Mg(2+)</name>
        <dbReference type="ChEBI" id="CHEBI:18420"/>
    </ligand>
</feature>
<dbReference type="PATRIC" id="fig|1473.5.peg.2239"/>
<keyword evidence="2" id="KW-0460">Magnesium</keyword>
<dbReference type="SUPFAM" id="SSF64005">
    <property type="entry name" value="Undecaprenyl diphosphate synthase"/>
    <property type="match status" value="1"/>
</dbReference>
<feature type="binding site" evidence="2">
    <location>
        <position position="38"/>
    </location>
    <ligand>
        <name>substrate</name>
    </ligand>
</feature>
<feature type="binding site" evidence="2">
    <location>
        <position position="84"/>
    </location>
    <ligand>
        <name>substrate</name>
    </ligand>
</feature>
<dbReference type="Pfam" id="PF01255">
    <property type="entry name" value="Prenyltransf"/>
    <property type="match status" value="1"/>
</dbReference>
<comment type="subunit">
    <text evidence="2">Homodimer.</text>
</comment>
<proteinExistence type="inferred from homology"/>
<dbReference type="GO" id="GO:0008834">
    <property type="term" value="F:ditrans,polycis-undecaprenyl-diphosphate synthase [(2E,6E)-farnesyl-diphosphate specific] activity"/>
    <property type="evidence" value="ECO:0007669"/>
    <property type="project" value="TreeGrafter"/>
</dbReference>
<feature type="binding site" evidence="2">
    <location>
        <begin position="34"/>
        <end position="37"/>
    </location>
    <ligand>
        <name>substrate</name>
    </ligand>
</feature>
<dbReference type="EMBL" id="LGTO01000007">
    <property type="protein sequence ID" value="KNE20202.1"/>
    <property type="molecule type" value="Genomic_DNA"/>
</dbReference>
<accession>A0A0L0QNN1</accession>
<feature type="binding site" evidence="2">
    <location>
        <begin position="78"/>
        <end position="80"/>
    </location>
    <ligand>
        <name>substrate</name>
    </ligand>
</feature>
<dbReference type="InterPro" id="IPR018520">
    <property type="entry name" value="UPP_synth-like_CS"/>
</dbReference>
<dbReference type="Gene3D" id="3.40.1180.10">
    <property type="entry name" value="Decaprenyl diphosphate synthase-like"/>
    <property type="match status" value="1"/>
</dbReference>
<keyword evidence="2" id="KW-0479">Metal-binding</keyword>
<evidence type="ECO:0000256" key="2">
    <source>
        <dbReference type="HAMAP-Rule" id="MF_01139"/>
    </source>
</evidence>
<dbReference type="AlphaFoldDB" id="A0A0L0QNN1"/>
<dbReference type="GO" id="GO:0016094">
    <property type="term" value="P:polyprenol biosynthetic process"/>
    <property type="evidence" value="ECO:0007669"/>
    <property type="project" value="TreeGrafter"/>
</dbReference>
<organism evidence="4 5">
    <name type="scientific">Virgibacillus pantothenticus</name>
    <dbReference type="NCBI Taxonomy" id="1473"/>
    <lineage>
        <taxon>Bacteria</taxon>
        <taxon>Bacillati</taxon>
        <taxon>Bacillota</taxon>
        <taxon>Bacilli</taxon>
        <taxon>Bacillales</taxon>
        <taxon>Bacillaceae</taxon>
        <taxon>Virgibacillus</taxon>
    </lineage>
</organism>
<name>A0A0L0QNN1_VIRPA</name>
<keyword evidence="1 2" id="KW-0808">Transferase</keyword>
<comment type="cofactor">
    <cofactor evidence="2">
        <name>Mg(2+)</name>
        <dbReference type="ChEBI" id="CHEBI:18420"/>
    </cofactor>
    <text evidence="2">Binds 2 magnesium ions per subunit.</text>
</comment>
<feature type="active site" evidence="2">
    <location>
        <position position="33"/>
    </location>
</feature>
<feature type="binding site" evidence="2">
    <location>
        <position position="201"/>
    </location>
    <ligand>
        <name>substrate</name>
    </ligand>
</feature>
<reference evidence="5" key="1">
    <citation type="submission" date="2015-07" db="EMBL/GenBank/DDBJ databases">
        <title>Fjat-10053 dsm26.</title>
        <authorList>
            <person name="Liu B."/>
            <person name="Wang J."/>
            <person name="Zhu Y."/>
            <person name="Liu G."/>
            <person name="Chen Q."/>
            <person name="Chen Z."/>
            <person name="Lan J."/>
            <person name="Che J."/>
            <person name="Ge C."/>
            <person name="Shi H."/>
            <person name="Pan Z."/>
            <person name="Liu X."/>
        </authorList>
    </citation>
    <scope>NUCLEOTIDE SEQUENCE [LARGE SCALE GENOMIC DNA]</scope>
    <source>
        <strain evidence="5">DSM 26</strain>
    </source>
</reference>
<sequence length="253" mass="29602">MSIRLPFTKKKRKESEPLTNTENIPNHVAIIMDGNGRWAKKRSLPRIAGHKEGVDSVVRTVRAAHKCNVNIVTLYAFSTENWKRPQKEIDFLMKLPKEFLHIHLPELMERNVRIQTIGEFDALPAHTKEAVQYAIDKTRNNDGLLLNFALNYGSRYEIVQATKQVMADIQNSKLSMDALDEEIFAKYLYTKELSDPDLLIRTSGEQRLSNFLLWQLAYTEFWFTDVYWPDFDEAVFKQAIEEYQQRQRRYGGI</sequence>
<comment type="similarity">
    <text evidence="2">Belongs to the UPP synthase family.</text>
</comment>
<keyword evidence="5" id="KW-1185">Reference proteome</keyword>
<comment type="function">
    <text evidence="2">Catalyzes the condensation of isopentenyl diphosphate (IPP) with allylic pyrophosphates generating different type of terpenoids.</text>
</comment>
<dbReference type="HAMAP" id="MF_01139">
    <property type="entry name" value="ISPT"/>
    <property type="match status" value="1"/>
</dbReference>
<feature type="binding site" evidence="2">
    <location>
        <position position="50"/>
    </location>
    <ligand>
        <name>substrate</name>
    </ligand>
</feature>
<comment type="caution">
    <text evidence="4">The sequence shown here is derived from an EMBL/GenBank/DDBJ whole genome shotgun (WGS) entry which is preliminary data.</text>
</comment>
<feature type="binding site" evidence="2">
    <location>
        <position position="82"/>
    </location>
    <ligand>
        <name>substrate</name>
    </ligand>
</feature>
<dbReference type="NCBIfam" id="TIGR00055">
    <property type="entry name" value="uppS"/>
    <property type="match status" value="1"/>
</dbReference>
<dbReference type="PANTHER" id="PTHR10291">
    <property type="entry name" value="DEHYDRODOLICHYL DIPHOSPHATE SYNTHASE FAMILY MEMBER"/>
    <property type="match status" value="1"/>
</dbReference>
<dbReference type="InterPro" id="IPR036424">
    <property type="entry name" value="UPP_synth-like_sf"/>
</dbReference>
<dbReference type="OrthoDB" id="4191603at2"/>
<feature type="active site" description="Proton acceptor" evidence="2">
    <location>
        <position position="81"/>
    </location>
</feature>
<protein>
    <recommendedName>
        <fullName evidence="2">Isoprenyl transferase</fullName>
        <ecNumber evidence="2">2.5.1.-</ecNumber>
    </recommendedName>
</protein>
<gene>
    <name evidence="4" type="ORF">AFK71_17580</name>
</gene>
<dbReference type="NCBIfam" id="NF011405">
    <property type="entry name" value="PRK14830.1"/>
    <property type="match status" value="1"/>
</dbReference>
<evidence type="ECO:0000256" key="3">
    <source>
        <dbReference type="SAM" id="MobiDB-lite"/>
    </source>
</evidence>
<dbReference type="Proteomes" id="UP000036780">
    <property type="component" value="Unassembled WGS sequence"/>
</dbReference>